<dbReference type="InterPro" id="IPR050456">
    <property type="entry name" value="DeoC/FbaB_aldolase"/>
</dbReference>
<evidence type="ECO:0000256" key="2">
    <source>
        <dbReference type="ARBA" id="ARBA00022679"/>
    </source>
</evidence>
<dbReference type="Pfam" id="PF01791">
    <property type="entry name" value="DeoC"/>
    <property type="match status" value="1"/>
</dbReference>
<gene>
    <name evidence="7" type="ORF">HS1_002354</name>
</gene>
<dbReference type="PIRSF" id="PIRSF038992">
    <property type="entry name" value="Aldolase_Ia"/>
    <property type="match status" value="1"/>
</dbReference>
<dbReference type="GO" id="GO:0004332">
    <property type="term" value="F:fructose-bisphosphate aldolase activity"/>
    <property type="evidence" value="ECO:0007669"/>
    <property type="project" value="InterPro"/>
</dbReference>
<keyword evidence="1" id="KW-0028">Amino-acid biosynthesis</keyword>
<dbReference type="SMART" id="SM01133">
    <property type="entry name" value="DeoC"/>
    <property type="match status" value="1"/>
</dbReference>
<evidence type="ECO:0000256" key="4">
    <source>
        <dbReference type="ARBA" id="ARBA00023270"/>
    </source>
</evidence>
<keyword evidence="2" id="KW-0808">Transferase</keyword>
<evidence type="ECO:0000256" key="3">
    <source>
        <dbReference type="ARBA" id="ARBA00023141"/>
    </source>
</evidence>
<name>A0A7U4TJ31_DESA2</name>
<dbReference type="HAMAP" id="MF_00960">
    <property type="entry name" value="ADH_synthase"/>
    <property type="match status" value="1"/>
</dbReference>
<dbReference type="CDD" id="cd00958">
    <property type="entry name" value="DhnA"/>
    <property type="match status" value="1"/>
</dbReference>
<sequence>MGMELAGKQIGKRIRLERIFDRETGKTVIIPMDHGVTVGPIPGLTDMKEIINQVALGGANAIVIHKGIVTAGHRGGGPDVGLIIHLSGSTSLSPFPNTKTLVCTVEEAIKLGADAVSIHVNLGDENEREMLRDFGEVSKKALDWGMPLLAMVYPRGPKIKDSYDPDTIAHCARLGAELGADVVKVSYTGSEETFRKVVEGCPVPVVIAGGPKMNSDREVIEMVKGAIEAGGAGVSIGRNAFQHANPTKIVRAIAQVVHKNVSVEEALKELEG</sequence>
<dbReference type="InterPro" id="IPR010210">
    <property type="entry name" value="ADH_synthase"/>
</dbReference>
<dbReference type="InterPro" id="IPR002915">
    <property type="entry name" value="DeoC/FbaB/LacD_aldolase"/>
</dbReference>
<dbReference type="Proteomes" id="UP000070560">
    <property type="component" value="Chromosome"/>
</dbReference>
<dbReference type="InterPro" id="IPR041720">
    <property type="entry name" value="FbaB-like"/>
</dbReference>
<dbReference type="NCBIfam" id="NF005556">
    <property type="entry name" value="PRK07226.1"/>
    <property type="match status" value="1"/>
</dbReference>
<evidence type="ECO:0000256" key="6">
    <source>
        <dbReference type="PIRSR" id="PIRSR038992-1"/>
    </source>
</evidence>
<dbReference type="InterPro" id="IPR013785">
    <property type="entry name" value="Aldolase_TIM"/>
</dbReference>
<evidence type="ECO:0000256" key="1">
    <source>
        <dbReference type="ARBA" id="ARBA00022605"/>
    </source>
</evidence>
<evidence type="ECO:0000313" key="8">
    <source>
        <dbReference type="Proteomes" id="UP000070560"/>
    </source>
</evidence>
<organism evidence="7 8">
    <name type="scientific">Desulfofervidus auxilii</name>
    <dbReference type="NCBI Taxonomy" id="1621989"/>
    <lineage>
        <taxon>Bacteria</taxon>
        <taxon>Pseudomonadati</taxon>
        <taxon>Thermodesulfobacteriota</taxon>
        <taxon>Candidatus Desulfofervidia</taxon>
        <taxon>Candidatus Desulfofervidales</taxon>
        <taxon>Candidatus Desulfofervidaceae</taxon>
        <taxon>Candidatus Desulfofervidus</taxon>
    </lineage>
</organism>
<dbReference type="AlphaFoldDB" id="A0A7U4TJ31"/>
<proteinExistence type="inferred from homology"/>
<dbReference type="PANTHER" id="PTHR47916:SF1">
    <property type="entry name" value="3-HYDROXY-5-PHOSPHONOOXYPENTANE-2,4-DIONE THIOLASE"/>
    <property type="match status" value="1"/>
</dbReference>
<dbReference type="RefSeq" id="WP_245669997.1">
    <property type="nucleotide sequence ID" value="NZ_CP013015.1"/>
</dbReference>
<dbReference type="GO" id="GO:0016740">
    <property type="term" value="F:transferase activity"/>
    <property type="evidence" value="ECO:0007669"/>
    <property type="project" value="UniProtKB-KW"/>
</dbReference>
<dbReference type="EMBL" id="CP013015">
    <property type="protein sequence ID" value="AMM42136.1"/>
    <property type="molecule type" value="Genomic_DNA"/>
</dbReference>
<feature type="active site" description="Proton donor" evidence="6">
    <location>
        <position position="153"/>
    </location>
</feature>
<keyword evidence="8" id="KW-1185">Reference proteome</keyword>
<dbReference type="SUPFAM" id="SSF51569">
    <property type="entry name" value="Aldolase"/>
    <property type="match status" value="1"/>
</dbReference>
<evidence type="ECO:0000256" key="5">
    <source>
        <dbReference type="NCBIfam" id="TIGR01949"/>
    </source>
</evidence>
<keyword evidence="4" id="KW-0704">Schiff base</keyword>
<dbReference type="PANTHER" id="PTHR47916">
    <property type="entry name" value="FRUCTOSE-BISPHOSPHATE ALDOLASE CLASS 1"/>
    <property type="match status" value="1"/>
</dbReference>
<dbReference type="NCBIfam" id="TIGR01949">
    <property type="entry name" value="ADH_synth"/>
    <property type="match status" value="1"/>
</dbReference>
<protein>
    <recommendedName>
        <fullName evidence="5">2-amino-3,7-dideoxy-D-threo-hept-6-ulosonate synthase</fullName>
        <ecNumber evidence="5">2.2.1.10</ecNumber>
    </recommendedName>
</protein>
<evidence type="ECO:0000313" key="7">
    <source>
        <dbReference type="EMBL" id="AMM42136.1"/>
    </source>
</evidence>
<dbReference type="GO" id="GO:0016836">
    <property type="term" value="F:hydro-lyase activity"/>
    <property type="evidence" value="ECO:0007669"/>
    <property type="project" value="InterPro"/>
</dbReference>
<dbReference type="EC" id="2.2.1.10" evidence="5"/>
<dbReference type="KEGG" id="daw:HS1_002354"/>
<dbReference type="GO" id="GO:0008652">
    <property type="term" value="P:amino acid biosynthetic process"/>
    <property type="evidence" value="ECO:0007669"/>
    <property type="project" value="UniProtKB-KW"/>
</dbReference>
<dbReference type="Gene3D" id="3.20.20.70">
    <property type="entry name" value="Aldolase class I"/>
    <property type="match status" value="1"/>
</dbReference>
<feature type="active site" description="Schiff-base intermediate with dihydroxyacetone-P" evidence="6">
    <location>
        <position position="184"/>
    </location>
</feature>
<keyword evidence="3" id="KW-0057">Aromatic amino acid biosynthesis</keyword>
<reference evidence="7 8" key="1">
    <citation type="submission" date="2015-10" db="EMBL/GenBank/DDBJ databases">
        <title>Candidatus Desulfofervidus auxilii, a hydrogenotrophic sulfate-reducing bacterium involved in the thermophilic anaerobic oxidation of methane.</title>
        <authorList>
            <person name="Krukenberg V."/>
            <person name="Richter M."/>
            <person name="Wegener G."/>
        </authorList>
    </citation>
    <scope>NUCLEOTIDE SEQUENCE [LARGE SCALE GENOMIC DNA]</scope>
    <source>
        <strain evidence="7 8">HS1</strain>
    </source>
</reference>
<dbReference type="GO" id="GO:0009073">
    <property type="term" value="P:aromatic amino acid family biosynthetic process"/>
    <property type="evidence" value="ECO:0007669"/>
    <property type="project" value="UniProtKB-KW"/>
</dbReference>
<accession>A0A7U4TJ31</accession>